<evidence type="ECO:0000256" key="2">
    <source>
        <dbReference type="ARBA" id="ARBA00022723"/>
    </source>
</evidence>
<dbReference type="FunFam" id="4.10.1060.10:FF:000009">
    <property type="entry name" value="YY1 associated factor 2"/>
    <property type="match status" value="1"/>
</dbReference>
<keyword evidence="13" id="KW-1185">Reference proteome</keyword>
<evidence type="ECO:0000256" key="8">
    <source>
        <dbReference type="ARBA" id="ARBA00058221"/>
    </source>
</evidence>
<dbReference type="GO" id="GO:0005634">
    <property type="term" value="C:nucleus"/>
    <property type="evidence" value="ECO:0007669"/>
    <property type="project" value="UniProtKB-SubCell"/>
</dbReference>
<dbReference type="PROSITE" id="PS01358">
    <property type="entry name" value="ZF_RANBP2_1"/>
    <property type="match status" value="1"/>
</dbReference>
<feature type="region of interest" description="Disordered" evidence="10">
    <location>
        <begin position="1"/>
        <end position="22"/>
    </location>
</feature>
<feature type="compositionally biased region" description="Basic and acidic residues" evidence="10">
    <location>
        <begin position="77"/>
        <end position="89"/>
    </location>
</feature>
<keyword evidence="4" id="KW-0862">Zinc</keyword>
<evidence type="ECO:0000259" key="11">
    <source>
        <dbReference type="PROSITE" id="PS50199"/>
    </source>
</evidence>
<sequence>MGDKKSPTRPKRQSKPADDGYWDCSVCTFKNSAEAFKCLMCDVRKGTSTRKPRPVSQLVAQQVNQQFAPPPHKKEKKERSDRSEKEVALRRKSSKKMRPRLKNIDRSSARHLEVTVGDLTVIITDFKEKAKPAPTSASAASADQHSQSGSSFRQHGMNQVTQTSRETTITCTLKEKY</sequence>
<dbReference type="Pfam" id="PF00641">
    <property type="entry name" value="Zn_ribbon_RanBP"/>
    <property type="match status" value="1"/>
</dbReference>
<keyword evidence="5" id="KW-0805">Transcription regulation</keyword>
<evidence type="ECO:0000313" key="13">
    <source>
        <dbReference type="Proteomes" id="UP000516260"/>
    </source>
</evidence>
<dbReference type="Proteomes" id="UP000516260">
    <property type="component" value="Chromosome 12"/>
</dbReference>
<feature type="compositionally biased region" description="Polar residues" evidence="10">
    <location>
        <begin position="152"/>
        <end position="171"/>
    </location>
</feature>
<protein>
    <recommendedName>
        <fullName evidence="11">RanBP2-type domain-containing protein</fullName>
    </recommendedName>
</protein>
<keyword evidence="2" id="KW-0479">Metal-binding</keyword>
<dbReference type="AlphaFoldDB" id="A0A4Z2C7Z4"/>
<dbReference type="Pfam" id="PF17219">
    <property type="entry name" value="YAF2_RYBP"/>
    <property type="match status" value="1"/>
</dbReference>
<feature type="compositionally biased region" description="Basic residues" evidence="10">
    <location>
        <begin position="90"/>
        <end position="101"/>
    </location>
</feature>
<dbReference type="PANTHER" id="PTHR12920:SF2">
    <property type="entry name" value="YY1-ASSOCIATED FACTOR 2"/>
    <property type="match status" value="1"/>
</dbReference>
<evidence type="ECO:0000256" key="3">
    <source>
        <dbReference type="ARBA" id="ARBA00022771"/>
    </source>
</evidence>
<accession>A0A4Z2C7Z4</accession>
<organism evidence="12 13">
    <name type="scientific">Takifugu bimaculatus</name>
    <dbReference type="NCBI Taxonomy" id="433685"/>
    <lineage>
        <taxon>Eukaryota</taxon>
        <taxon>Metazoa</taxon>
        <taxon>Chordata</taxon>
        <taxon>Craniata</taxon>
        <taxon>Vertebrata</taxon>
        <taxon>Euteleostomi</taxon>
        <taxon>Actinopterygii</taxon>
        <taxon>Neopterygii</taxon>
        <taxon>Teleostei</taxon>
        <taxon>Neoteleostei</taxon>
        <taxon>Acanthomorphata</taxon>
        <taxon>Eupercaria</taxon>
        <taxon>Tetraodontiformes</taxon>
        <taxon>Tetradontoidea</taxon>
        <taxon>Tetraodontidae</taxon>
        <taxon>Takifugu</taxon>
    </lineage>
</organism>
<feature type="region of interest" description="Disordered" evidence="10">
    <location>
        <begin position="46"/>
        <end position="106"/>
    </location>
</feature>
<dbReference type="InterPro" id="IPR033774">
    <property type="entry name" value="YAF2_RYBP"/>
</dbReference>
<feature type="domain" description="RanBP2-type" evidence="11">
    <location>
        <begin position="18"/>
        <end position="47"/>
    </location>
</feature>
<dbReference type="GO" id="GO:0003712">
    <property type="term" value="F:transcription coregulator activity"/>
    <property type="evidence" value="ECO:0007669"/>
    <property type="project" value="TreeGrafter"/>
</dbReference>
<evidence type="ECO:0000313" key="12">
    <source>
        <dbReference type="EMBL" id="TNN00342.1"/>
    </source>
</evidence>
<dbReference type="EMBL" id="SWLE01000004">
    <property type="protein sequence ID" value="TNN00342.1"/>
    <property type="molecule type" value="Genomic_DNA"/>
</dbReference>
<comment type="caution">
    <text evidence="12">The sequence shown here is derived from an EMBL/GenBank/DDBJ whole genome shotgun (WGS) entry which is preliminary data.</text>
</comment>
<comment type="function">
    <text evidence="8">May be implicated in the regulation of the transcription as a repressor of the transcriptional activity of E4TF1.</text>
</comment>
<reference evidence="12 13" key="1">
    <citation type="submission" date="2019-04" db="EMBL/GenBank/DDBJ databases">
        <title>The sequence and de novo assembly of Takifugu bimaculatus genome using PacBio and Hi-C technologies.</title>
        <authorList>
            <person name="Xu P."/>
            <person name="Liu B."/>
            <person name="Zhou Z."/>
        </authorList>
    </citation>
    <scope>NUCLEOTIDE SEQUENCE [LARGE SCALE GENOMIC DNA]</scope>
    <source>
        <strain evidence="12">TB-2018</strain>
        <tissue evidence="12">Muscle</tissue>
    </source>
</reference>
<evidence type="ECO:0000256" key="4">
    <source>
        <dbReference type="ARBA" id="ARBA00022833"/>
    </source>
</evidence>
<keyword evidence="3 9" id="KW-0863">Zinc-finger</keyword>
<dbReference type="PANTHER" id="PTHR12920">
    <property type="entry name" value="RYBP AND YAF2-RELATED"/>
    <property type="match status" value="1"/>
</dbReference>
<dbReference type="InterPro" id="IPR001876">
    <property type="entry name" value="Znf_RanBP2"/>
</dbReference>
<evidence type="ECO:0000256" key="7">
    <source>
        <dbReference type="ARBA" id="ARBA00023242"/>
    </source>
</evidence>
<dbReference type="Gene3D" id="4.10.1060.10">
    <property type="entry name" value="Zinc finger, RanBP2-type"/>
    <property type="match status" value="1"/>
</dbReference>
<evidence type="ECO:0000256" key="9">
    <source>
        <dbReference type="PROSITE-ProRule" id="PRU00322"/>
    </source>
</evidence>
<name>A0A4Z2C7Z4_9TELE</name>
<keyword evidence="7" id="KW-0539">Nucleus</keyword>
<gene>
    <name evidence="12" type="ORF">fugu_011588</name>
</gene>
<dbReference type="GO" id="GO:0008270">
    <property type="term" value="F:zinc ion binding"/>
    <property type="evidence" value="ECO:0007669"/>
    <property type="project" value="UniProtKB-KW"/>
</dbReference>
<feature type="compositionally biased region" description="Polar residues" evidence="10">
    <location>
        <begin position="58"/>
        <end position="67"/>
    </location>
</feature>
<dbReference type="InterPro" id="IPR036443">
    <property type="entry name" value="Znf_RanBP2_sf"/>
</dbReference>
<keyword evidence="6" id="KW-0804">Transcription</keyword>
<evidence type="ECO:0000256" key="5">
    <source>
        <dbReference type="ARBA" id="ARBA00023015"/>
    </source>
</evidence>
<dbReference type="GO" id="GO:0045893">
    <property type="term" value="P:positive regulation of DNA-templated transcription"/>
    <property type="evidence" value="ECO:0007669"/>
    <property type="project" value="InterPro"/>
</dbReference>
<dbReference type="SMART" id="SM00547">
    <property type="entry name" value="ZnF_RBZ"/>
    <property type="match status" value="1"/>
</dbReference>
<dbReference type="GO" id="GO:0003677">
    <property type="term" value="F:DNA binding"/>
    <property type="evidence" value="ECO:0007669"/>
    <property type="project" value="TreeGrafter"/>
</dbReference>
<evidence type="ECO:0000256" key="6">
    <source>
        <dbReference type="ARBA" id="ARBA00023163"/>
    </source>
</evidence>
<evidence type="ECO:0000256" key="1">
    <source>
        <dbReference type="ARBA" id="ARBA00004123"/>
    </source>
</evidence>
<feature type="compositionally biased region" description="Low complexity" evidence="10">
    <location>
        <begin position="133"/>
        <end position="151"/>
    </location>
</feature>
<dbReference type="InterPro" id="IPR039958">
    <property type="entry name" value="RYBP/YAF2"/>
</dbReference>
<proteinExistence type="predicted"/>
<comment type="subcellular location">
    <subcellularLocation>
        <location evidence="1">Nucleus</location>
    </subcellularLocation>
</comment>
<evidence type="ECO:0000256" key="10">
    <source>
        <dbReference type="SAM" id="MobiDB-lite"/>
    </source>
</evidence>
<feature type="region of interest" description="Disordered" evidence="10">
    <location>
        <begin position="133"/>
        <end position="177"/>
    </location>
</feature>
<dbReference type="PROSITE" id="PS50199">
    <property type="entry name" value="ZF_RANBP2_2"/>
    <property type="match status" value="1"/>
</dbReference>
<dbReference type="SUPFAM" id="SSF90209">
    <property type="entry name" value="Ran binding protein zinc finger-like"/>
    <property type="match status" value="1"/>
</dbReference>